<accession>A0ACB0KSX0</accession>
<sequence>MMDPDVVEIPPPLHQKPSRFKKQKQQIVFHDVIDLEGDDDLVVLGETSRKSKRNKGKAVETIHGGYGDHQPSFGKSGIQSSNGQPLVSQNLINVGGQSSNPLFVEDDYLYKFKDDYMDEDEYALLLQAQFDNVNLPTGIETPFTLLPEYGSKMGNSSLQIKTDNVDRFGLDLSAKKGSSSSSSFHSSFVGQNGSLYPQGIESGNPWLNSSYNFDPPFEHGHGKSATSGHNGASVASPGLTTITDETKNETLRKFQNFKQFDTVDDASDHHFVHQNSSTKQNPKNWAKKIQGEWKILEKHLPDTIFVRVFESRMDLLRAVIIGAEGTPYHDGLFFFDVLFPSGYPNVPPQVHYHAGGLRLNPNLYGNGYVCLSLLNTWPGNVNEMWTPGVSTMLQVLVSIQGLILNSKPFFNEPFIGIRSGTQIGEANSRKYNENTFILSVRTMMYTMKRPPKNFENLVVGHFYSRAHDILASCKAYMEGVQLVGCFVKGGVRDVKKRGRKGSDRFKAALLECVKLLVQDFEKIGVKDCQKFMSPTSLKQTTQKTYMKPTTSKPTPLKPAPPKPRTTGGTKWLNF</sequence>
<gene>
    <name evidence="1" type="ORF">MILVUS5_LOCUS25889</name>
</gene>
<dbReference type="Proteomes" id="UP001177021">
    <property type="component" value="Unassembled WGS sequence"/>
</dbReference>
<dbReference type="EMBL" id="CASHSV030000311">
    <property type="protein sequence ID" value="CAJ2659810.1"/>
    <property type="molecule type" value="Genomic_DNA"/>
</dbReference>
<name>A0ACB0KSX0_TRIPR</name>
<evidence type="ECO:0000313" key="1">
    <source>
        <dbReference type="EMBL" id="CAJ2659810.1"/>
    </source>
</evidence>
<comment type="caution">
    <text evidence="1">The sequence shown here is derived from an EMBL/GenBank/DDBJ whole genome shotgun (WGS) entry which is preliminary data.</text>
</comment>
<keyword evidence="2" id="KW-1185">Reference proteome</keyword>
<organism evidence="1 2">
    <name type="scientific">Trifolium pratense</name>
    <name type="common">Red clover</name>
    <dbReference type="NCBI Taxonomy" id="57577"/>
    <lineage>
        <taxon>Eukaryota</taxon>
        <taxon>Viridiplantae</taxon>
        <taxon>Streptophyta</taxon>
        <taxon>Embryophyta</taxon>
        <taxon>Tracheophyta</taxon>
        <taxon>Spermatophyta</taxon>
        <taxon>Magnoliopsida</taxon>
        <taxon>eudicotyledons</taxon>
        <taxon>Gunneridae</taxon>
        <taxon>Pentapetalae</taxon>
        <taxon>rosids</taxon>
        <taxon>fabids</taxon>
        <taxon>Fabales</taxon>
        <taxon>Fabaceae</taxon>
        <taxon>Papilionoideae</taxon>
        <taxon>50 kb inversion clade</taxon>
        <taxon>NPAAA clade</taxon>
        <taxon>Hologalegina</taxon>
        <taxon>IRL clade</taxon>
        <taxon>Trifolieae</taxon>
        <taxon>Trifolium</taxon>
    </lineage>
</organism>
<protein>
    <submittedName>
        <fullName evidence="1">Uncharacterized protein</fullName>
    </submittedName>
</protein>
<proteinExistence type="predicted"/>
<reference evidence="1" key="1">
    <citation type="submission" date="2023-10" db="EMBL/GenBank/DDBJ databases">
        <authorList>
            <person name="Rodriguez Cubillos JULIANA M."/>
            <person name="De Vega J."/>
        </authorList>
    </citation>
    <scope>NUCLEOTIDE SEQUENCE</scope>
</reference>
<evidence type="ECO:0000313" key="2">
    <source>
        <dbReference type="Proteomes" id="UP001177021"/>
    </source>
</evidence>